<dbReference type="RefSeq" id="WP_009053941.1">
    <property type="nucleotide sequence ID" value="NZ_AJYA01000013.1"/>
</dbReference>
<keyword evidence="6 10" id="KW-1133">Transmembrane helix</keyword>
<keyword evidence="3" id="KW-1003">Cell membrane</keyword>
<dbReference type="Gene3D" id="3.30.465.10">
    <property type="match status" value="1"/>
</dbReference>
<dbReference type="InterPro" id="IPR046342">
    <property type="entry name" value="CBS_dom_sf"/>
</dbReference>
<feature type="transmembrane region" description="Helical" evidence="11">
    <location>
        <begin position="20"/>
        <end position="39"/>
    </location>
</feature>
<evidence type="ECO:0000256" key="2">
    <source>
        <dbReference type="ARBA" id="ARBA00006337"/>
    </source>
</evidence>
<dbReference type="PROSITE" id="PS51846">
    <property type="entry name" value="CNNM"/>
    <property type="match status" value="1"/>
</dbReference>
<dbReference type="Pfam" id="PF01595">
    <property type="entry name" value="CNNM"/>
    <property type="match status" value="1"/>
</dbReference>
<dbReference type="STRING" id="1189621.A3SI_05779"/>
<dbReference type="Proteomes" id="UP000005551">
    <property type="component" value="Unassembled WGS sequence"/>
</dbReference>
<keyword evidence="8 10" id="KW-0472">Membrane</keyword>
<protein>
    <submittedName>
        <fullName evidence="14">Gliding motility-associated protein GldE</fullName>
    </submittedName>
</protein>
<comment type="similarity">
    <text evidence="2">Belongs to the UPF0053 family.</text>
</comment>
<feature type="domain" description="CNNM transmembrane" evidence="13">
    <location>
        <begin position="18"/>
        <end position="209"/>
    </location>
</feature>
<evidence type="ECO:0000313" key="15">
    <source>
        <dbReference type="Proteomes" id="UP000005551"/>
    </source>
</evidence>
<organism evidence="14 15">
    <name type="scientific">Nitritalea halalkaliphila LW7</name>
    <dbReference type="NCBI Taxonomy" id="1189621"/>
    <lineage>
        <taxon>Bacteria</taxon>
        <taxon>Pseudomonadati</taxon>
        <taxon>Bacteroidota</taxon>
        <taxon>Cytophagia</taxon>
        <taxon>Cytophagales</taxon>
        <taxon>Cyclobacteriaceae</taxon>
        <taxon>Nitritalea</taxon>
    </lineage>
</organism>
<feature type="transmembrane region" description="Helical" evidence="11">
    <location>
        <begin position="78"/>
        <end position="105"/>
    </location>
</feature>
<dbReference type="InterPro" id="IPR000644">
    <property type="entry name" value="CBS_dom"/>
</dbReference>
<dbReference type="InterPro" id="IPR016169">
    <property type="entry name" value="FAD-bd_PCMH_sub2"/>
</dbReference>
<dbReference type="Gene3D" id="3.10.580.10">
    <property type="entry name" value="CBS-domain"/>
    <property type="match status" value="1"/>
</dbReference>
<evidence type="ECO:0000256" key="9">
    <source>
        <dbReference type="PROSITE-ProRule" id="PRU00703"/>
    </source>
</evidence>
<dbReference type="SMART" id="SM00116">
    <property type="entry name" value="CBS"/>
    <property type="match status" value="2"/>
</dbReference>
<dbReference type="EMBL" id="AJYA01000013">
    <property type="protein sequence ID" value="EIM77675.1"/>
    <property type="molecule type" value="Genomic_DNA"/>
</dbReference>
<evidence type="ECO:0000256" key="5">
    <source>
        <dbReference type="ARBA" id="ARBA00022737"/>
    </source>
</evidence>
<evidence type="ECO:0000313" key="14">
    <source>
        <dbReference type="EMBL" id="EIM77675.1"/>
    </source>
</evidence>
<dbReference type="SUPFAM" id="SSF54631">
    <property type="entry name" value="CBS-domain pair"/>
    <property type="match status" value="1"/>
</dbReference>
<dbReference type="SMART" id="SM01091">
    <property type="entry name" value="CorC_HlyC"/>
    <property type="match status" value="1"/>
</dbReference>
<reference evidence="14 15" key="1">
    <citation type="submission" date="2012-05" db="EMBL/GenBank/DDBJ databases">
        <title>Genome sequence of Nitritalea halalkaliphila LW7.</title>
        <authorList>
            <person name="Jangir P.K."/>
            <person name="Singh A."/>
            <person name="Shivaji S."/>
            <person name="Sharma R."/>
        </authorList>
    </citation>
    <scope>NUCLEOTIDE SEQUENCE [LARGE SCALE GENOMIC DNA]</scope>
    <source>
        <strain evidence="14 15">LW7</strain>
    </source>
</reference>
<dbReference type="PATRIC" id="fig|1189621.3.peg.1204"/>
<comment type="caution">
    <text evidence="14">The sequence shown here is derived from an EMBL/GenBank/DDBJ whole genome shotgun (WGS) entry which is preliminary data.</text>
</comment>
<dbReference type="Pfam" id="PF00571">
    <property type="entry name" value="CBS"/>
    <property type="match status" value="2"/>
</dbReference>
<accession>I5C773</accession>
<dbReference type="PANTHER" id="PTHR22777:SF32">
    <property type="entry name" value="UPF0053 INNER MEMBRANE PROTEIN YFJD"/>
    <property type="match status" value="1"/>
</dbReference>
<proteinExistence type="inferred from homology"/>
<evidence type="ECO:0000256" key="11">
    <source>
        <dbReference type="SAM" id="Phobius"/>
    </source>
</evidence>
<dbReference type="InterPro" id="IPR044751">
    <property type="entry name" value="Ion_transp-like_CBS"/>
</dbReference>
<evidence type="ECO:0000256" key="6">
    <source>
        <dbReference type="ARBA" id="ARBA00022989"/>
    </source>
</evidence>
<keyword evidence="15" id="KW-1185">Reference proteome</keyword>
<sequence>MDDPYPSWLFLDSISTLPISYLLGNLSLFVLLLIASGLVSGSEVAFFSLSSDDLAEVREQGDGKSEKIISLLGDPQRLLSTILILNNLINIGMVTLSTFFLWEIFGSTTSGLVIIVAQTVGVTFAIVFFGEIVPKVYATRARIPFARVMAPFLAASSWVLKPLSLFLMSLGRLIQGRVEKRSAAITREELNQALEITTQDTTDNEKEILKGIVNFGALTVKQVMRSRMEITALEDDTPFSELLEIIRESGFSRIPVYHETIDQISGILYIKDLLPHLQEAPDFEWVKLLRKSYFVPENKKVDSLLKDFQQKRVHMAIVVDEYGGTSGLVTLEDLIEEIIGEINDEFDEGEDFFFKDLGNDTYVVEGKLSLNDFCKKLGVDTQVFDDVKGESESLAGLLLEMYGHFPKPGTTLEHAFMQFTVVGRDDRKINKIKVKVLRPVTPPDFED</sequence>
<evidence type="ECO:0000256" key="3">
    <source>
        <dbReference type="ARBA" id="ARBA00022475"/>
    </source>
</evidence>
<dbReference type="GO" id="GO:0050660">
    <property type="term" value="F:flavin adenine dinucleotide binding"/>
    <property type="evidence" value="ECO:0007669"/>
    <property type="project" value="InterPro"/>
</dbReference>
<dbReference type="Pfam" id="PF03471">
    <property type="entry name" value="CorC_HlyC"/>
    <property type="match status" value="1"/>
</dbReference>
<feature type="domain" description="CBS" evidence="12">
    <location>
        <begin position="288"/>
        <end position="345"/>
    </location>
</feature>
<dbReference type="CDD" id="cd04590">
    <property type="entry name" value="CBS_pair_CorC_HlyC_assoc"/>
    <property type="match status" value="1"/>
</dbReference>
<dbReference type="OrthoDB" id="9798188at2"/>
<evidence type="ECO:0000256" key="7">
    <source>
        <dbReference type="ARBA" id="ARBA00023122"/>
    </source>
</evidence>
<keyword evidence="4 10" id="KW-0812">Transmembrane</keyword>
<gene>
    <name evidence="14" type="ORF">A3SI_05779</name>
</gene>
<dbReference type="AlphaFoldDB" id="I5C773"/>
<dbReference type="PANTHER" id="PTHR22777">
    <property type="entry name" value="HEMOLYSIN-RELATED"/>
    <property type="match status" value="1"/>
</dbReference>
<dbReference type="InterPro" id="IPR005170">
    <property type="entry name" value="Transptr-assoc_dom"/>
</dbReference>
<dbReference type="FunFam" id="3.10.580.10:FF:000002">
    <property type="entry name" value="Magnesium/cobalt efflux protein CorC"/>
    <property type="match status" value="1"/>
</dbReference>
<feature type="domain" description="CBS" evidence="12">
    <location>
        <begin position="224"/>
        <end position="283"/>
    </location>
</feature>
<dbReference type="PROSITE" id="PS51371">
    <property type="entry name" value="CBS"/>
    <property type="match status" value="2"/>
</dbReference>
<keyword evidence="5" id="KW-0677">Repeat</keyword>
<keyword evidence="7 9" id="KW-0129">CBS domain</keyword>
<evidence type="ECO:0000256" key="1">
    <source>
        <dbReference type="ARBA" id="ARBA00004651"/>
    </source>
</evidence>
<evidence type="ECO:0000259" key="13">
    <source>
        <dbReference type="PROSITE" id="PS51846"/>
    </source>
</evidence>
<dbReference type="InterPro" id="IPR019862">
    <property type="entry name" value="Motility-assoc_prot_GldE"/>
</dbReference>
<evidence type="ECO:0000259" key="12">
    <source>
        <dbReference type="PROSITE" id="PS51371"/>
    </source>
</evidence>
<name>I5C773_9BACT</name>
<dbReference type="SUPFAM" id="SSF56176">
    <property type="entry name" value="FAD-binding/transporter-associated domain-like"/>
    <property type="match status" value="1"/>
</dbReference>
<dbReference type="InterPro" id="IPR002550">
    <property type="entry name" value="CNNM"/>
</dbReference>
<feature type="transmembrane region" description="Helical" evidence="11">
    <location>
        <begin position="111"/>
        <end position="133"/>
    </location>
</feature>
<dbReference type="InterPro" id="IPR036318">
    <property type="entry name" value="FAD-bd_PCMH-like_sf"/>
</dbReference>
<evidence type="ECO:0000256" key="8">
    <source>
        <dbReference type="ARBA" id="ARBA00023136"/>
    </source>
</evidence>
<evidence type="ECO:0000256" key="4">
    <source>
        <dbReference type="ARBA" id="ARBA00022692"/>
    </source>
</evidence>
<dbReference type="NCBIfam" id="TIGR03520">
    <property type="entry name" value="GldE"/>
    <property type="match status" value="1"/>
</dbReference>
<comment type="subcellular location">
    <subcellularLocation>
        <location evidence="1">Cell membrane</location>
        <topology evidence="1">Multi-pass membrane protein</topology>
    </subcellularLocation>
</comment>
<dbReference type="GO" id="GO:0005886">
    <property type="term" value="C:plasma membrane"/>
    <property type="evidence" value="ECO:0007669"/>
    <property type="project" value="UniProtKB-SubCell"/>
</dbReference>
<feature type="transmembrane region" description="Helical" evidence="11">
    <location>
        <begin position="145"/>
        <end position="168"/>
    </location>
</feature>
<evidence type="ECO:0000256" key="10">
    <source>
        <dbReference type="PROSITE-ProRule" id="PRU01193"/>
    </source>
</evidence>